<dbReference type="EMBL" id="AQGS01000457">
    <property type="protein sequence ID" value="EPS39709.1"/>
    <property type="molecule type" value="Genomic_DNA"/>
</dbReference>
<evidence type="ECO:0000256" key="5">
    <source>
        <dbReference type="ARBA" id="ARBA00012073"/>
    </source>
</evidence>
<keyword evidence="12" id="KW-0067">ATP-binding</keyword>
<keyword evidence="7 15" id="KW-0479">Metal-binding</keyword>
<keyword evidence="9 15" id="KW-0863">Zinc-finger</keyword>
<reference evidence="23" key="2">
    <citation type="submission" date="2013-04" db="EMBL/GenBank/DDBJ databases">
        <title>Genomic mechanisms accounting for the adaptation to parasitism in nematode-trapping fungi.</title>
        <authorList>
            <person name="Ahren D.G."/>
        </authorList>
    </citation>
    <scope>NUCLEOTIDE SEQUENCE [LARGE SCALE GENOMIC DNA]</scope>
    <source>
        <strain evidence="23">CBS 200.50</strain>
    </source>
</reference>
<dbReference type="GO" id="GO:0000045">
    <property type="term" value="P:autophagosome assembly"/>
    <property type="evidence" value="ECO:0007669"/>
    <property type="project" value="TreeGrafter"/>
</dbReference>
<dbReference type="InterPro" id="IPR001263">
    <property type="entry name" value="PI3K_accessory_dom"/>
</dbReference>
<dbReference type="STRING" id="1284197.S8A9X6"/>
<comment type="catalytic activity">
    <reaction evidence="13">
        <text>a 1,2-diacyl-sn-glycero-3-phospho-(1D-myo-inositol) + ATP = a 1,2-diacyl-sn-glycero-3-phospho-(1D-myo-inositol-3-phosphate) + ADP + H(+)</text>
        <dbReference type="Rhea" id="RHEA:12709"/>
        <dbReference type="ChEBI" id="CHEBI:15378"/>
        <dbReference type="ChEBI" id="CHEBI:30616"/>
        <dbReference type="ChEBI" id="CHEBI:57880"/>
        <dbReference type="ChEBI" id="CHEBI:58088"/>
        <dbReference type="ChEBI" id="CHEBI:456216"/>
        <dbReference type="EC" id="2.7.1.137"/>
    </reaction>
    <physiologicalReaction direction="left-to-right" evidence="13">
        <dbReference type="Rhea" id="RHEA:12710"/>
    </physiologicalReaction>
</comment>
<dbReference type="InterPro" id="IPR000403">
    <property type="entry name" value="PI3/4_kinase_cat_dom"/>
</dbReference>
<proteinExistence type="inferred from homology"/>
<dbReference type="SUPFAM" id="SSF56112">
    <property type="entry name" value="Protein kinase-like (PK-like)"/>
    <property type="match status" value="1"/>
</dbReference>
<dbReference type="Pfam" id="PF13923">
    <property type="entry name" value="zf-C3HC4_2"/>
    <property type="match status" value="1"/>
</dbReference>
<dbReference type="Gene3D" id="2.60.40.150">
    <property type="entry name" value="C2 domain"/>
    <property type="match status" value="1"/>
</dbReference>
<comment type="caution">
    <text evidence="22">The sequence shown here is derived from an EMBL/GenBank/DDBJ whole genome shotgun (WGS) entry which is preliminary data.</text>
</comment>
<name>S8A9X6_DACHA</name>
<keyword evidence="11 15" id="KW-0862">Zinc</keyword>
<dbReference type="Gene3D" id="1.25.40.70">
    <property type="entry name" value="Phosphatidylinositol 3-kinase, accessory domain (PIK)"/>
    <property type="match status" value="1"/>
</dbReference>
<feature type="zinc finger region" description="C3H1-type" evidence="15">
    <location>
        <begin position="182"/>
        <end position="210"/>
    </location>
</feature>
<dbReference type="CDD" id="cd08397">
    <property type="entry name" value="C2_PI3K_class_III"/>
    <property type="match status" value="1"/>
</dbReference>
<dbReference type="InterPro" id="IPR013083">
    <property type="entry name" value="Znf_RING/FYVE/PHD"/>
</dbReference>
<evidence type="ECO:0000256" key="11">
    <source>
        <dbReference type="ARBA" id="ARBA00022833"/>
    </source>
</evidence>
<keyword evidence="23" id="KW-1185">Reference proteome</keyword>
<dbReference type="eggNOG" id="KOG1813">
    <property type="taxonomic scope" value="Eukaryota"/>
</dbReference>
<dbReference type="GO" id="GO:0034271">
    <property type="term" value="C:phosphatidylinositol 3-kinase complex, class III, type I"/>
    <property type="evidence" value="ECO:0007669"/>
    <property type="project" value="TreeGrafter"/>
</dbReference>
<dbReference type="PANTHER" id="PTHR10048">
    <property type="entry name" value="PHOSPHATIDYLINOSITOL KINASE"/>
    <property type="match status" value="1"/>
</dbReference>
<dbReference type="InterPro" id="IPR016024">
    <property type="entry name" value="ARM-type_fold"/>
</dbReference>
<comment type="similarity">
    <text evidence="3">Belongs to the CWC24 family.</text>
</comment>
<dbReference type="SUPFAM" id="SSF57850">
    <property type="entry name" value="RING/U-box"/>
    <property type="match status" value="1"/>
</dbReference>
<evidence type="ECO:0000259" key="21">
    <source>
        <dbReference type="PROSITE" id="PS51547"/>
    </source>
</evidence>
<dbReference type="CDD" id="cd00896">
    <property type="entry name" value="PI3Kc_III"/>
    <property type="match status" value="1"/>
</dbReference>
<dbReference type="InterPro" id="IPR042236">
    <property type="entry name" value="PI3K_accessory_sf"/>
</dbReference>
<dbReference type="OMA" id="EPMEPPM"/>
<dbReference type="PROSITE" id="PS00916">
    <property type="entry name" value="PI3_4_KINASE_2"/>
    <property type="match status" value="1"/>
</dbReference>
<dbReference type="Proteomes" id="UP000015100">
    <property type="component" value="Unassembled WGS sequence"/>
</dbReference>
<evidence type="ECO:0000256" key="15">
    <source>
        <dbReference type="PROSITE-ProRule" id="PRU00723"/>
    </source>
</evidence>
<dbReference type="EC" id="2.7.1.137" evidence="5"/>
<evidence type="ECO:0000256" key="10">
    <source>
        <dbReference type="ARBA" id="ARBA00022777"/>
    </source>
</evidence>
<dbReference type="InterPro" id="IPR017907">
    <property type="entry name" value="Znf_RING_CS"/>
</dbReference>
<feature type="compositionally biased region" description="Polar residues" evidence="16">
    <location>
        <begin position="88"/>
        <end position="104"/>
    </location>
</feature>
<evidence type="ECO:0000259" key="20">
    <source>
        <dbReference type="PROSITE" id="PS51545"/>
    </source>
</evidence>
<reference evidence="22 23" key="1">
    <citation type="journal article" date="2013" name="PLoS Genet.">
        <title>Genomic mechanisms accounting for the adaptation to parasitism in nematode-trapping fungi.</title>
        <authorList>
            <person name="Meerupati T."/>
            <person name="Andersson K.M."/>
            <person name="Friman E."/>
            <person name="Kumar D."/>
            <person name="Tunlid A."/>
            <person name="Ahren D."/>
        </authorList>
    </citation>
    <scope>NUCLEOTIDE SEQUENCE [LARGE SCALE GENOMIC DNA]</scope>
    <source>
        <strain evidence="22 23">CBS 200.50</strain>
    </source>
</reference>
<dbReference type="FunFam" id="3.30.40.10:FF:000045">
    <property type="entry name" value="RING finger protein 113A"/>
    <property type="match status" value="1"/>
</dbReference>
<dbReference type="GO" id="GO:0005524">
    <property type="term" value="F:ATP binding"/>
    <property type="evidence" value="ECO:0007669"/>
    <property type="project" value="UniProtKB-KW"/>
</dbReference>
<evidence type="ECO:0000259" key="19">
    <source>
        <dbReference type="PROSITE" id="PS50290"/>
    </source>
</evidence>
<dbReference type="InterPro" id="IPR015433">
    <property type="entry name" value="PI3/4_kinase"/>
</dbReference>
<dbReference type="PROSITE" id="PS50103">
    <property type="entry name" value="ZF_C3H1"/>
    <property type="match status" value="1"/>
</dbReference>
<dbReference type="Gene3D" id="1.10.1070.11">
    <property type="entry name" value="Phosphatidylinositol 3-/4-kinase, catalytic domain"/>
    <property type="match status" value="1"/>
</dbReference>
<feature type="region of interest" description="Disordered" evidence="16">
    <location>
        <begin position="1"/>
        <end position="145"/>
    </location>
</feature>
<keyword evidence="8" id="KW-0547">Nucleotide-binding</keyword>
<evidence type="ECO:0000313" key="22">
    <source>
        <dbReference type="EMBL" id="EPS39709.1"/>
    </source>
</evidence>
<dbReference type="CDD" id="cd16539">
    <property type="entry name" value="RING-HC_RNF113A_B"/>
    <property type="match status" value="1"/>
</dbReference>
<dbReference type="PROSITE" id="PS00518">
    <property type="entry name" value="ZF_RING_1"/>
    <property type="match status" value="1"/>
</dbReference>
<evidence type="ECO:0000256" key="7">
    <source>
        <dbReference type="ARBA" id="ARBA00022723"/>
    </source>
</evidence>
<evidence type="ECO:0000259" key="17">
    <source>
        <dbReference type="PROSITE" id="PS50089"/>
    </source>
</evidence>
<dbReference type="Pfam" id="PF00792">
    <property type="entry name" value="PI3K_C2"/>
    <property type="match status" value="1"/>
</dbReference>
<dbReference type="GO" id="GO:0005777">
    <property type="term" value="C:peroxisome"/>
    <property type="evidence" value="ECO:0007669"/>
    <property type="project" value="TreeGrafter"/>
</dbReference>
<dbReference type="GO" id="GO:0008270">
    <property type="term" value="F:zinc ion binding"/>
    <property type="evidence" value="ECO:0007669"/>
    <property type="project" value="UniProtKB-KW"/>
</dbReference>
<dbReference type="InterPro" id="IPR035892">
    <property type="entry name" value="C2_domain_sf"/>
</dbReference>
<dbReference type="InterPro" id="IPR011009">
    <property type="entry name" value="Kinase-like_dom_sf"/>
</dbReference>
<dbReference type="InterPro" id="IPR001841">
    <property type="entry name" value="Znf_RING"/>
</dbReference>
<dbReference type="Pfam" id="PF00613">
    <property type="entry name" value="PI3Ka"/>
    <property type="match status" value="1"/>
</dbReference>
<evidence type="ECO:0000256" key="3">
    <source>
        <dbReference type="ARBA" id="ARBA00009161"/>
    </source>
</evidence>
<dbReference type="SUPFAM" id="SSF49562">
    <property type="entry name" value="C2 domain (Calcium/lipid-binding domain, CaLB)"/>
    <property type="match status" value="1"/>
</dbReference>
<dbReference type="Gene3D" id="3.30.40.10">
    <property type="entry name" value="Zinc/RING finger domain, C3HC4 (zinc finger)"/>
    <property type="match status" value="1"/>
</dbReference>
<dbReference type="InterPro" id="IPR036855">
    <property type="entry name" value="Znf_CCCH_sf"/>
</dbReference>
<dbReference type="CDD" id="cd00870">
    <property type="entry name" value="PI3Ka_III"/>
    <property type="match status" value="1"/>
</dbReference>
<evidence type="ECO:0000256" key="2">
    <source>
        <dbReference type="ARBA" id="ARBA00006209"/>
    </source>
</evidence>
<dbReference type="SMART" id="SM00146">
    <property type="entry name" value="PI3Kc"/>
    <property type="match status" value="1"/>
</dbReference>
<dbReference type="GO" id="GO:0016303">
    <property type="term" value="F:1-phosphatidylinositol-3-kinase activity"/>
    <property type="evidence" value="ECO:0007669"/>
    <property type="project" value="UniProtKB-EC"/>
</dbReference>
<dbReference type="InterPro" id="IPR018936">
    <property type="entry name" value="PI3/4_kinase_CS"/>
</dbReference>
<accession>S8A9X6</accession>
<dbReference type="SMART" id="SM00142">
    <property type="entry name" value="PI3K_C2"/>
    <property type="match status" value="1"/>
</dbReference>
<evidence type="ECO:0000256" key="8">
    <source>
        <dbReference type="ARBA" id="ARBA00022741"/>
    </source>
</evidence>
<dbReference type="PROSITE" id="PS50290">
    <property type="entry name" value="PI3_4_KINASE_3"/>
    <property type="match status" value="1"/>
</dbReference>
<evidence type="ECO:0000256" key="6">
    <source>
        <dbReference type="ARBA" id="ARBA00022679"/>
    </source>
</evidence>
<feature type="domain" description="RING-type" evidence="17">
    <location>
        <begin position="253"/>
        <end position="290"/>
    </location>
</feature>
<feature type="compositionally biased region" description="Basic and acidic residues" evidence="16">
    <location>
        <begin position="105"/>
        <end position="118"/>
    </location>
</feature>
<sequence length="1256" mass="141535">MSESTALPDTTAPADVEPPVTFFKRKGNRSNLRKRAPTPPPKGSDSDSDDYTSTDEAGIKLPTKRRKTKHVINSSSSIKPHDAATDPQILTQPTYSADRSTSISKTDDATKRSNWHNENEEEYLIRKSKPANPEEPPTDDGVYRGASAYKSFIKKNPDSMQNKGKMGPVKAPTNVRQVVTVDFAPDVCKDYKKTGFCGFGDTCKFLHAREDYKQGWQLDRDWEVGNKKPQGSAGDKKDDEESDEELKNIPFACVICKGEYKVPIVTKCGHYFCERCALQRYRKNPGCAICGAGTNGIFNTAKNLQKKLDKKRERQKARKEADEGSGDEGVEIVLSTRISICKHQTWVDKAATYASQLCCTPTSAFGRRTIQAAANHIPPNTELLPSPNRHSIVTKLHMEPFTFATSNQLKLNVSIRIQNLEGQKPSIPYSQLLKNPELKFVGSNLSPVSDLYISAQVYGDNKPLGVPVQTAYKSFKTSRTWKEWLTLPVRYCDIPRSAQLAITIWDLGGPDKEVPYGGTTVRLFDPDGTLKKGRQKLKVWLDVEADGRTDTATDSTVESNDEMDRLEKQIKKHESGEIPRIEWLDNLAFRQIEQIQKKSIKRTAEHFLYVDFPRFDFPVVFCDFEYPTLAAIAEAAAAEKENGIGTPSASTSGSHAANAPGRVGVNGSIPGEPIPAPVEGGMIRIYDPEATRERDNPAELKHMNLVRSQRNGPSDRDLKPNARIRDQLNDILKYPPTHELNPDEKNMIWKFRYYLTRDKRALTKFLKSVVWADAREVRGVLELLPKWAEVDVDDALELLGPLFTNPAVRTYAVARLKKADDNELVLYLLQLVQALKFERLQSGDHNSESSLAQFLVTRASENETLGSLLYWYLAVEMEFKRHKKLYERVVFEFMHRLEATAEVPDRPKRSMLARQAQLNKTFNTLAIEIRDMKVKREKKIEHLKAYISDPAHGLLNFDPLPLPLDPSVIAVGMIPSESNVFKSTLSPLMITFKTAEGGKYPMLFKNGDDLRQDQLVIQTFTLMDQLLRKENLDLKLSPYRILATSPAMGMIQFVASKPIATIVREYKTILEFLKHHHPDPTTREGVKAEVLDTYIKSCAGYCVITYILGVGDRHLDNLLVTPDGHFFHADFGFILGHDPKIFAPQMKLCKEMVDGMGGSDSILFKQFKGYCFTAFSILRKNASLILNLWTLMIDAGIPDVEREPDTAVLKIQEKFWLESGEEEAIGRFEVLIGDSLGALFPIVIDRMHNITQYWKS</sequence>
<dbReference type="Gene3D" id="3.30.1010.10">
    <property type="entry name" value="Phosphatidylinositol 3-kinase Catalytic Subunit, Chain A, domain 4"/>
    <property type="match status" value="1"/>
</dbReference>
<dbReference type="FunFam" id="1.10.1070.11:FF:000002">
    <property type="entry name" value="Phosphatidylinositol 3-kinase catalytic subunit type 3"/>
    <property type="match status" value="1"/>
</dbReference>
<dbReference type="OrthoDB" id="67688at2759"/>
<dbReference type="PROSITE" id="PS51545">
    <property type="entry name" value="PIK_HELICAL"/>
    <property type="match status" value="1"/>
</dbReference>
<dbReference type="SUPFAM" id="SSF48371">
    <property type="entry name" value="ARM repeat"/>
    <property type="match status" value="1"/>
</dbReference>
<dbReference type="GO" id="GO:0005768">
    <property type="term" value="C:endosome"/>
    <property type="evidence" value="ECO:0007669"/>
    <property type="project" value="TreeGrafter"/>
</dbReference>
<evidence type="ECO:0000256" key="14">
    <source>
        <dbReference type="ARBA" id="ARBA00077947"/>
    </source>
</evidence>
<feature type="region of interest" description="Disordered" evidence="16">
    <location>
        <begin position="223"/>
        <end position="243"/>
    </location>
</feature>
<dbReference type="HOGENOM" id="CLU_004869_0_1_1"/>
<dbReference type="PANTHER" id="PTHR10048:SF7">
    <property type="entry name" value="PHOSPHATIDYLINOSITOL 3-KINASE CATALYTIC SUBUNIT TYPE 3"/>
    <property type="match status" value="1"/>
</dbReference>
<comment type="subunit">
    <text evidence="4">Associated with the spliceosome.</text>
</comment>
<feature type="domain" description="C3H1-type" evidence="18">
    <location>
        <begin position="182"/>
        <end position="210"/>
    </location>
</feature>
<dbReference type="SUPFAM" id="SSF90229">
    <property type="entry name" value="CCCH zinc finger"/>
    <property type="match status" value="1"/>
</dbReference>
<evidence type="ECO:0000313" key="23">
    <source>
        <dbReference type="Proteomes" id="UP000015100"/>
    </source>
</evidence>
<dbReference type="GO" id="GO:0048015">
    <property type="term" value="P:phosphatidylinositol-mediated signaling"/>
    <property type="evidence" value="ECO:0007669"/>
    <property type="project" value="TreeGrafter"/>
</dbReference>
<dbReference type="Pfam" id="PF00642">
    <property type="entry name" value="zf-CCCH"/>
    <property type="match status" value="1"/>
</dbReference>
<dbReference type="GO" id="GO:0000407">
    <property type="term" value="C:phagophore assembly site"/>
    <property type="evidence" value="ECO:0007669"/>
    <property type="project" value="TreeGrafter"/>
</dbReference>
<comment type="function">
    <text evidence="1">Involved in pre-mRNA splicing.</text>
</comment>
<dbReference type="FunFam" id="1.25.40.70:FF:000009">
    <property type="entry name" value="Phosphatidylinositol 3-kinase VPS34"/>
    <property type="match status" value="1"/>
</dbReference>
<organism evidence="22 23">
    <name type="scientific">Dactylellina haptotyla (strain CBS 200.50)</name>
    <name type="common">Nematode-trapping fungus</name>
    <name type="synonym">Monacrosporium haptotylum</name>
    <dbReference type="NCBI Taxonomy" id="1284197"/>
    <lineage>
        <taxon>Eukaryota</taxon>
        <taxon>Fungi</taxon>
        <taxon>Dikarya</taxon>
        <taxon>Ascomycota</taxon>
        <taxon>Pezizomycotina</taxon>
        <taxon>Orbiliomycetes</taxon>
        <taxon>Orbiliales</taxon>
        <taxon>Orbiliaceae</taxon>
        <taxon>Dactylellina</taxon>
    </lineage>
</organism>
<dbReference type="FunFam" id="3.30.1010.10:FF:000002">
    <property type="entry name" value="Phosphatidylinositol 3-kinase catalytic subunit type 3"/>
    <property type="match status" value="1"/>
</dbReference>
<dbReference type="SMART" id="SM00184">
    <property type="entry name" value="RING"/>
    <property type="match status" value="1"/>
</dbReference>
<feature type="domain" description="C2 PI3K-type" evidence="21">
    <location>
        <begin position="422"/>
        <end position="579"/>
    </location>
</feature>
<keyword evidence="10" id="KW-0418">Kinase</keyword>
<dbReference type="InterPro" id="IPR002420">
    <property type="entry name" value="PI3K-type_C2_dom"/>
</dbReference>
<evidence type="ECO:0000256" key="1">
    <source>
        <dbReference type="ARBA" id="ARBA00003777"/>
    </source>
</evidence>
<dbReference type="PROSITE" id="PS00915">
    <property type="entry name" value="PI3_4_KINASE_1"/>
    <property type="match status" value="1"/>
</dbReference>
<evidence type="ECO:0000256" key="12">
    <source>
        <dbReference type="ARBA" id="ARBA00022840"/>
    </source>
</evidence>
<dbReference type="PROSITE" id="PS50089">
    <property type="entry name" value="ZF_RING_2"/>
    <property type="match status" value="1"/>
</dbReference>
<dbReference type="InterPro" id="IPR036940">
    <property type="entry name" value="PI3/4_kinase_cat_sf"/>
</dbReference>
<dbReference type="InterPro" id="IPR057756">
    <property type="entry name" value="PI3-kinase_type3/VPS34_cat"/>
</dbReference>
<dbReference type="SMART" id="SM00145">
    <property type="entry name" value="PI3Ka"/>
    <property type="match status" value="1"/>
</dbReference>
<feature type="region of interest" description="Disordered" evidence="16">
    <location>
        <begin position="643"/>
        <end position="671"/>
    </location>
</feature>
<dbReference type="SMART" id="SM00356">
    <property type="entry name" value="ZnF_C3H1"/>
    <property type="match status" value="1"/>
</dbReference>
<evidence type="ECO:0000256" key="4">
    <source>
        <dbReference type="ARBA" id="ARBA00011524"/>
    </source>
</evidence>
<feature type="domain" description="PIK helical" evidence="20">
    <location>
        <begin position="715"/>
        <end position="897"/>
    </location>
</feature>
<protein>
    <recommendedName>
        <fullName evidence="5">phosphatidylinositol 3-kinase</fullName>
        <ecNumber evidence="5">2.7.1.137</ecNumber>
    </recommendedName>
    <alternativeName>
        <fullName evidence="14">Vacuolar protein sorting-associated protein 34</fullName>
    </alternativeName>
</protein>
<feature type="compositionally biased region" description="Polar residues" evidence="16">
    <location>
        <begin position="645"/>
        <end position="655"/>
    </location>
</feature>
<dbReference type="eggNOG" id="KOG0906">
    <property type="taxonomic scope" value="Eukaryota"/>
</dbReference>
<dbReference type="GO" id="GO:0006897">
    <property type="term" value="P:endocytosis"/>
    <property type="evidence" value="ECO:0007669"/>
    <property type="project" value="TreeGrafter"/>
</dbReference>
<keyword evidence="6" id="KW-0808">Transferase</keyword>
<feature type="compositionally biased region" description="Basic residues" evidence="16">
    <location>
        <begin position="23"/>
        <end position="36"/>
    </location>
</feature>
<evidence type="ECO:0000256" key="16">
    <source>
        <dbReference type="SAM" id="MobiDB-lite"/>
    </source>
</evidence>
<evidence type="ECO:0000259" key="18">
    <source>
        <dbReference type="PROSITE" id="PS50103"/>
    </source>
</evidence>
<feature type="domain" description="PI3K/PI4K catalytic" evidence="19">
    <location>
        <begin position="974"/>
        <end position="1240"/>
    </location>
</feature>
<dbReference type="GO" id="GO:0034272">
    <property type="term" value="C:phosphatidylinositol 3-kinase complex, class III, type II"/>
    <property type="evidence" value="ECO:0007669"/>
    <property type="project" value="TreeGrafter"/>
</dbReference>
<evidence type="ECO:0000256" key="9">
    <source>
        <dbReference type="ARBA" id="ARBA00022771"/>
    </source>
</evidence>
<comment type="similarity">
    <text evidence="2">Belongs to the PI3/PI4-kinase family. Type III PI4K subfamily.</text>
</comment>
<gene>
    <name evidence="22" type="ORF">H072_6520</name>
</gene>
<dbReference type="Pfam" id="PF00454">
    <property type="entry name" value="PI3_PI4_kinase"/>
    <property type="match status" value="1"/>
</dbReference>
<dbReference type="AlphaFoldDB" id="S8A9X6"/>
<dbReference type="InterPro" id="IPR000571">
    <property type="entry name" value="Znf_CCCH"/>
</dbReference>
<dbReference type="PROSITE" id="PS51547">
    <property type="entry name" value="C2_PI3K"/>
    <property type="match status" value="1"/>
</dbReference>
<evidence type="ECO:0000256" key="13">
    <source>
        <dbReference type="ARBA" id="ARBA00023985"/>
    </source>
</evidence>